<evidence type="ECO:0000313" key="2">
    <source>
        <dbReference type="EMBL" id="GIH18143.1"/>
    </source>
</evidence>
<feature type="domain" description="Septum formation-related" evidence="1">
    <location>
        <begin position="67"/>
        <end position="278"/>
    </location>
</feature>
<gene>
    <name evidence="2" type="ORF">Raf01_63150</name>
</gene>
<dbReference type="Pfam" id="PF13845">
    <property type="entry name" value="Septum_form"/>
    <property type="match status" value="1"/>
</dbReference>
<keyword evidence="3" id="KW-1185">Reference proteome</keyword>
<comment type="caution">
    <text evidence="2">The sequence shown here is derived from an EMBL/GenBank/DDBJ whole genome shotgun (WGS) entry which is preliminary data.</text>
</comment>
<organism evidence="2 3">
    <name type="scientific">Rugosimonospora africana</name>
    <dbReference type="NCBI Taxonomy" id="556532"/>
    <lineage>
        <taxon>Bacteria</taxon>
        <taxon>Bacillati</taxon>
        <taxon>Actinomycetota</taxon>
        <taxon>Actinomycetes</taxon>
        <taxon>Micromonosporales</taxon>
        <taxon>Micromonosporaceae</taxon>
        <taxon>Rugosimonospora</taxon>
    </lineage>
</organism>
<dbReference type="AlphaFoldDB" id="A0A8J3QYE1"/>
<dbReference type="Proteomes" id="UP000642748">
    <property type="component" value="Unassembled WGS sequence"/>
</dbReference>
<accession>A0A8J3QYE1</accession>
<evidence type="ECO:0000259" key="1">
    <source>
        <dbReference type="Pfam" id="PF13845"/>
    </source>
</evidence>
<dbReference type="PROSITE" id="PS51257">
    <property type="entry name" value="PROKAR_LIPOPROTEIN"/>
    <property type="match status" value="1"/>
</dbReference>
<proteinExistence type="predicted"/>
<protein>
    <recommendedName>
        <fullName evidence="1">Septum formation-related domain-containing protein</fullName>
    </recommendedName>
</protein>
<dbReference type="InterPro" id="IPR026004">
    <property type="entry name" value="Septum_form"/>
</dbReference>
<dbReference type="RefSeq" id="WP_203921681.1">
    <property type="nucleotide sequence ID" value="NZ_BONZ01000063.1"/>
</dbReference>
<dbReference type="EMBL" id="BONZ01000063">
    <property type="protein sequence ID" value="GIH18143.1"/>
    <property type="molecule type" value="Genomic_DNA"/>
</dbReference>
<sequence length="308" mass="32487">MRRAWRSGGLVAAIVLIGVAGLAGCASPAGVDGNLTNGWPAMPKAKVAVPVAAVCYDSVLDGDTWYGDFNTVPCTGDHGEETVFVGTFTGSAGNRSTPPASDSQDRRDAYAQCLKGAANYLGGDYHLGLFELGLVLPSSNAWTGGARWYRCDIVRYSDANETDVARTGSVKDGLRGKRPLAFTCSTVTDDGKGSITDQQVTDCAKPHNAEVAGLYTPPNVPWPADQKTRQNTYDSGCEAVVAKFLGLSGRVVASNYMGWMTSGPSEDQWKLGDRTVVCSALGFKGESPNGARFVGSVKGLKDKAPKWS</sequence>
<name>A0A8J3QYE1_9ACTN</name>
<reference evidence="2" key="1">
    <citation type="submission" date="2021-01" db="EMBL/GenBank/DDBJ databases">
        <title>Whole genome shotgun sequence of Rugosimonospora africana NBRC 104875.</title>
        <authorList>
            <person name="Komaki H."/>
            <person name="Tamura T."/>
        </authorList>
    </citation>
    <scope>NUCLEOTIDE SEQUENCE</scope>
    <source>
        <strain evidence="2">NBRC 104875</strain>
    </source>
</reference>
<evidence type="ECO:0000313" key="3">
    <source>
        <dbReference type="Proteomes" id="UP000642748"/>
    </source>
</evidence>